<evidence type="ECO:0000259" key="5">
    <source>
        <dbReference type="Pfam" id="PF00890"/>
    </source>
</evidence>
<name>A0A7R7XC62_9EURO</name>
<dbReference type="OrthoDB" id="7777654at2759"/>
<reference evidence="6" key="1">
    <citation type="submission" date="2021-01" db="EMBL/GenBank/DDBJ databases">
        <authorList>
            <consortium name="Aspergillus puulaauensis MK2 genome sequencing consortium"/>
            <person name="Kazuki M."/>
            <person name="Futagami T."/>
        </authorList>
    </citation>
    <scope>NUCLEOTIDE SEQUENCE</scope>
    <source>
        <strain evidence="6">MK2</strain>
    </source>
</reference>
<keyword evidence="7" id="KW-1185">Reference proteome</keyword>
<dbReference type="Proteomes" id="UP000654913">
    <property type="component" value="Chromosome 1"/>
</dbReference>
<evidence type="ECO:0000313" key="6">
    <source>
        <dbReference type="EMBL" id="BCS18378.1"/>
    </source>
</evidence>
<keyword evidence="4" id="KW-0560">Oxidoreductase</keyword>
<protein>
    <recommendedName>
        <fullName evidence="5">FAD-dependent oxidoreductase 2 FAD-binding domain-containing protein</fullName>
    </recommendedName>
</protein>
<dbReference type="InterPro" id="IPR050315">
    <property type="entry name" value="FAD-oxidoreductase_2"/>
</dbReference>
<gene>
    <name evidence="6" type="ORF">APUU_11206A</name>
</gene>
<dbReference type="SUPFAM" id="SSF56425">
    <property type="entry name" value="Succinate dehydrogenase/fumarate reductase flavoprotein, catalytic domain"/>
    <property type="match status" value="1"/>
</dbReference>
<evidence type="ECO:0000256" key="2">
    <source>
        <dbReference type="ARBA" id="ARBA00022630"/>
    </source>
</evidence>
<sequence length="480" mass="53564">MSSSTYDLIIVGSGFAGCMTALNFLETAKRLNKSARVALIEAGKKGERCGASRWTGAYLRLDKNLNFDEDWIQEMSLVSNGQADLEYCRKLAQEAKTTAEYVEDHGVNFIRHKEENVLLEFKTDQHFVMPDGGGWAIIKALMKHIEQYDNCDVHWETEARSLLSDSQGRTNGVEVRRSTGLLERLYSQDVMLASGGFEGNREMLAKYIGPKTHELQLIAPGLKYNRGQGLRMALDAGADVAGSFDGLHSELVDTRATKPDAVIWGHNYGIVMNENCERFYDEGKRHLFETFEMVALELWRDHNNKGYFVTDSTVMNRFRPGWVYESTDQEPVQAQTLSELAKKLGADPDKFERTVTEFNAACNDKEYDLMKLDGKATTGLKVNKTNWANPLDSPPYHAFPITTQLTFTYGGIKVNTESQVLATNGAPVPGLWAAGELTGLYYNEYPPATSVLRSLTFGRLAGTALAKRLNGSNERSSVKL</sequence>
<dbReference type="InterPro" id="IPR003953">
    <property type="entry name" value="FAD-dep_OxRdtase_2_FAD-bd"/>
</dbReference>
<evidence type="ECO:0000256" key="1">
    <source>
        <dbReference type="ARBA" id="ARBA00001974"/>
    </source>
</evidence>
<dbReference type="RefSeq" id="XP_041550572.1">
    <property type="nucleotide sequence ID" value="XM_041695724.1"/>
</dbReference>
<evidence type="ECO:0000313" key="7">
    <source>
        <dbReference type="Proteomes" id="UP000654913"/>
    </source>
</evidence>
<dbReference type="Gene3D" id="3.90.700.10">
    <property type="entry name" value="Succinate dehydrogenase/fumarate reductase flavoprotein, catalytic domain"/>
    <property type="match status" value="1"/>
</dbReference>
<dbReference type="PANTHER" id="PTHR43400:SF7">
    <property type="entry name" value="FAD-DEPENDENT OXIDOREDUCTASE 2 FAD BINDING DOMAIN-CONTAINING PROTEIN"/>
    <property type="match status" value="1"/>
</dbReference>
<dbReference type="SUPFAM" id="SSF51905">
    <property type="entry name" value="FAD/NAD(P)-binding domain"/>
    <property type="match status" value="1"/>
</dbReference>
<keyword evidence="3" id="KW-0274">FAD</keyword>
<organism evidence="6 7">
    <name type="scientific">Aspergillus puulaauensis</name>
    <dbReference type="NCBI Taxonomy" id="1220207"/>
    <lineage>
        <taxon>Eukaryota</taxon>
        <taxon>Fungi</taxon>
        <taxon>Dikarya</taxon>
        <taxon>Ascomycota</taxon>
        <taxon>Pezizomycotina</taxon>
        <taxon>Eurotiomycetes</taxon>
        <taxon>Eurotiomycetidae</taxon>
        <taxon>Eurotiales</taxon>
        <taxon>Aspergillaceae</taxon>
        <taxon>Aspergillus</taxon>
    </lineage>
</organism>
<feature type="domain" description="FAD-dependent oxidoreductase 2 FAD-binding" evidence="5">
    <location>
        <begin position="7"/>
        <end position="441"/>
    </location>
</feature>
<dbReference type="AlphaFoldDB" id="A0A7R7XC62"/>
<dbReference type="EMBL" id="AP024443">
    <property type="protein sequence ID" value="BCS18378.1"/>
    <property type="molecule type" value="Genomic_DNA"/>
</dbReference>
<proteinExistence type="predicted"/>
<dbReference type="Gene3D" id="3.50.50.60">
    <property type="entry name" value="FAD/NAD(P)-binding domain"/>
    <property type="match status" value="1"/>
</dbReference>
<dbReference type="GO" id="GO:0016491">
    <property type="term" value="F:oxidoreductase activity"/>
    <property type="evidence" value="ECO:0007669"/>
    <property type="project" value="UniProtKB-KW"/>
</dbReference>
<dbReference type="PANTHER" id="PTHR43400">
    <property type="entry name" value="FUMARATE REDUCTASE"/>
    <property type="match status" value="1"/>
</dbReference>
<dbReference type="InterPro" id="IPR036188">
    <property type="entry name" value="FAD/NAD-bd_sf"/>
</dbReference>
<comment type="cofactor">
    <cofactor evidence="1">
        <name>FAD</name>
        <dbReference type="ChEBI" id="CHEBI:57692"/>
    </cofactor>
</comment>
<dbReference type="GeneID" id="64968383"/>
<keyword evidence="2" id="KW-0285">Flavoprotein</keyword>
<evidence type="ECO:0000256" key="4">
    <source>
        <dbReference type="ARBA" id="ARBA00023002"/>
    </source>
</evidence>
<dbReference type="KEGG" id="apuu:APUU_11206A"/>
<dbReference type="InterPro" id="IPR027477">
    <property type="entry name" value="Succ_DH/fumarate_Rdtase_cat_sf"/>
</dbReference>
<evidence type="ECO:0000256" key="3">
    <source>
        <dbReference type="ARBA" id="ARBA00022827"/>
    </source>
</evidence>
<dbReference type="Pfam" id="PF00890">
    <property type="entry name" value="FAD_binding_2"/>
    <property type="match status" value="1"/>
</dbReference>
<reference evidence="6" key="2">
    <citation type="submission" date="2021-02" db="EMBL/GenBank/DDBJ databases">
        <title>Aspergillus puulaauensis MK2 genome sequence.</title>
        <authorList>
            <person name="Futagami T."/>
            <person name="Mori K."/>
            <person name="Kadooka C."/>
            <person name="Tanaka T."/>
        </authorList>
    </citation>
    <scope>NUCLEOTIDE SEQUENCE</scope>
    <source>
        <strain evidence="6">MK2</strain>
    </source>
</reference>
<accession>A0A7R7XC62</accession>